<sequence>MAFTIISTAEDRPSYWAMEKHEQNSKCKSTRRELGEEGMAGMGDIGGSKKEARQEARDEKEGAMMAPRVMILAEAPRGAIEIDIYQERRRAVVG</sequence>
<reference evidence="2" key="1">
    <citation type="journal article" date="2017" name="Gigascience">
        <title>The genome draft of coconut (Cocos nucifera).</title>
        <authorList>
            <person name="Xiao Y."/>
            <person name="Xu P."/>
            <person name="Fan H."/>
            <person name="Baudouin L."/>
            <person name="Xia W."/>
            <person name="Bocs S."/>
            <person name="Xu J."/>
            <person name="Li Q."/>
            <person name="Guo A."/>
            <person name="Zhou L."/>
            <person name="Li J."/>
            <person name="Wu Y."/>
            <person name="Ma Z."/>
            <person name="Armero A."/>
            <person name="Issali A.E."/>
            <person name="Liu N."/>
            <person name="Peng M."/>
            <person name="Yang Y."/>
        </authorList>
    </citation>
    <scope>NUCLEOTIDE SEQUENCE</scope>
    <source>
        <tissue evidence="2">Spear leaf of Hainan Tall coconut</tissue>
    </source>
</reference>
<dbReference type="AlphaFoldDB" id="A0A8K0IG62"/>
<protein>
    <submittedName>
        <fullName evidence="2">Uncharacterized protein</fullName>
    </submittedName>
</protein>
<feature type="compositionally biased region" description="Basic and acidic residues" evidence="1">
    <location>
        <begin position="47"/>
        <end position="62"/>
    </location>
</feature>
<dbReference type="Proteomes" id="UP000797356">
    <property type="component" value="Chromosome 7"/>
</dbReference>
<feature type="region of interest" description="Disordered" evidence="1">
    <location>
        <begin position="37"/>
        <end position="62"/>
    </location>
</feature>
<evidence type="ECO:0000313" key="3">
    <source>
        <dbReference type="Proteomes" id="UP000797356"/>
    </source>
</evidence>
<dbReference type="EMBL" id="CM017878">
    <property type="protein sequence ID" value="KAG1355178.1"/>
    <property type="molecule type" value="Genomic_DNA"/>
</dbReference>
<accession>A0A8K0IG62</accession>
<organism evidence="2 3">
    <name type="scientific">Cocos nucifera</name>
    <name type="common">Coconut palm</name>
    <dbReference type="NCBI Taxonomy" id="13894"/>
    <lineage>
        <taxon>Eukaryota</taxon>
        <taxon>Viridiplantae</taxon>
        <taxon>Streptophyta</taxon>
        <taxon>Embryophyta</taxon>
        <taxon>Tracheophyta</taxon>
        <taxon>Spermatophyta</taxon>
        <taxon>Magnoliopsida</taxon>
        <taxon>Liliopsida</taxon>
        <taxon>Arecaceae</taxon>
        <taxon>Arecoideae</taxon>
        <taxon>Cocoseae</taxon>
        <taxon>Attaleinae</taxon>
        <taxon>Cocos</taxon>
    </lineage>
</organism>
<comment type="caution">
    <text evidence="2">The sequence shown here is derived from an EMBL/GenBank/DDBJ whole genome shotgun (WGS) entry which is preliminary data.</text>
</comment>
<evidence type="ECO:0000313" key="2">
    <source>
        <dbReference type="EMBL" id="KAG1355178.1"/>
    </source>
</evidence>
<reference evidence="2" key="2">
    <citation type="submission" date="2019-07" db="EMBL/GenBank/DDBJ databases">
        <authorList>
            <person name="Yang Y."/>
            <person name="Bocs S."/>
            <person name="Baudouin L."/>
        </authorList>
    </citation>
    <scope>NUCLEOTIDE SEQUENCE</scope>
    <source>
        <tissue evidence="2">Spear leaf of Hainan Tall coconut</tissue>
    </source>
</reference>
<keyword evidence="3" id="KW-1185">Reference proteome</keyword>
<proteinExistence type="predicted"/>
<gene>
    <name evidence="2" type="ORF">COCNU_07G012900</name>
</gene>
<name>A0A8K0IG62_COCNU</name>
<evidence type="ECO:0000256" key="1">
    <source>
        <dbReference type="SAM" id="MobiDB-lite"/>
    </source>
</evidence>